<evidence type="ECO:0000256" key="2">
    <source>
        <dbReference type="ARBA" id="ARBA00022771"/>
    </source>
</evidence>
<keyword evidence="1" id="KW-0479">Metal-binding</keyword>
<dbReference type="GO" id="GO:0008270">
    <property type="term" value="F:zinc ion binding"/>
    <property type="evidence" value="ECO:0007669"/>
    <property type="project" value="UniProtKB-KW"/>
</dbReference>
<feature type="domain" description="C2H2-type" evidence="6">
    <location>
        <begin position="62"/>
        <end position="92"/>
    </location>
</feature>
<feature type="region of interest" description="Disordered" evidence="5">
    <location>
        <begin position="162"/>
        <end position="201"/>
    </location>
</feature>
<dbReference type="FunFam" id="3.30.160.60:FF:002343">
    <property type="entry name" value="Zinc finger protein 33A"/>
    <property type="match status" value="1"/>
</dbReference>
<keyword evidence="2 4" id="KW-0863">Zinc-finger</keyword>
<feature type="region of interest" description="Disordered" evidence="5">
    <location>
        <begin position="1"/>
        <end position="58"/>
    </location>
</feature>
<name>A0A9P6RLB5_9FUNG</name>
<feature type="compositionally biased region" description="Low complexity" evidence="5">
    <location>
        <begin position="264"/>
        <end position="279"/>
    </location>
</feature>
<dbReference type="GO" id="GO:0000978">
    <property type="term" value="F:RNA polymerase II cis-regulatory region sequence-specific DNA binding"/>
    <property type="evidence" value="ECO:0007669"/>
    <property type="project" value="TreeGrafter"/>
</dbReference>
<evidence type="ECO:0000259" key="6">
    <source>
        <dbReference type="PROSITE" id="PS50157"/>
    </source>
</evidence>
<protein>
    <recommendedName>
        <fullName evidence="6">C2H2-type domain-containing protein</fullName>
    </recommendedName>
</protein>
<dbReference type="GO" id="GO:0000981">
    <property type="term" value="F:DNA-binding transcription factor activity, RNA polymerase II-specific"/>
    <property type="evidence" value="ECO:0007669"/>
    <property type="project" value="TreeGrafter"/>
</dbReference>
<dbReference type="PROSITE" id="PS00028">
    <property type="entry name" value="ZINC_FINGER_C2H2_1"/>
    <property type="match status" value="1"/>
</dbReference>
<feature type="domain" description="C2H2-type" evidence="6">
    <location>
        <begin position="93"/>
        <end position="118"/>
    </location>
</feature>
<evidence type="ECO:0000313" key="8">
    <source>
        <dbReference type="Proteomes" id="UP000823405"/>
    </source>
</evidence>
<feature type="compositionally biased region" description="Polar residues" evidence="5">
    <location>
        <begin position="385"/>
        <end position="408"/>
    </location>
</feature>
<organism evidence="7 8">
    <name type="scientific">Linnemannia gamsii</name>
    <dbReference type="NCBI Taxonomy" id="64522"/>
    <lineage>
        <taxon>Eukaryota</taxon>
        <taxon>Fungi</taxon>
        <taxon>Fungi incertae sedis</taxon>
        <taxon>Mucoromycota</taxon>
        <taxon>Mortierellomycotina</taxon>
        <taxon>Mortierellomycetes</taxon>
        <taxon>Mortierellales</taxon>
        <taxon>Mortierellaceae</taxon>
        <taxon>Linnemannia</taxon>
    </lineage>
</organism>
<dbReference type="SMART" id="SM00355">
    <property type="entry name" value="ZnF_C2H2"/>
    <property type="match status" value="2"/>
</dbReference>
<dbReference type="EMBL" id="JAAAIN010000129">
    <property type="protein sequence ID" value="KAG0319799.1"/>
    <property type="molecule type" value="Genomic_DNA"/>
</dbReference>
<dbReference type="OrthoDB" id="10018191at2759"/>
<dbReference type="PANTHER" id="PTHR23235">
    <property type="entry name" value="KRUEPPEL-LIKE TRANSCRIPTION FACTOR"/>
    <property type="match status" value="1"/>
</dbReference>
<dbReference type="InterPro" id="IPR036236">
    <property type="entry name" value="Znf_C2H2_sf"/>
</dbReference>
<evidence type="ECO:0000256" key="3">
    <source>
        <dbReference type="ARBA" id="ARBA00022833"/>
    </source>
</evidence>
<dbReference type="Pfam" id="PF00096">
    <property type="entry name" value="zf-C2H2"/>
    <property type="match status" value="1"/>
</dbReference>
<evidence type="ECO:0000313" key="7">
    <source>
        <dbReference type="EMBL" id="KAG0319799.1"/>
    </source>
</evidence>
<dbReference type="Gene3D" id="3.30.160.60">
    <property type="entry name" value="Classic Zinc Finger"/>
    <property type="match status" value="2"/>
</dbReference>
<feature type="region of interest" description="Disordered" evidence="5">
    <location>
        <begin position="478"/>
        <end position="537"/>
    </location>
</feature>
<keyword evidence="3" id="KW-0862">Zinc</keyword>
<feature type="compositionally biased region" description="Polar residues" evidence="5">
    <location>
        <begin position="35"/>
        <end position="45"/>
    </location>
</feature>
<feature type="region of interest" description="Disordered" evidence="5">
    <location>
        <begin position="223"/>
        <end position="279"/>
    </location>
</feature>
<evidence type="ECO:0000256" key="4">
    <source>
        <dbReference type="PROSITE-ProRule" id="PRU00042"/>
    </source>
</evidence>
<reference evidence="7" key="1">
    <citation type="journal article" date="2020" name="Fungal Divers.">
        <title>Resolving the Mortierellaceae phylogeny through synthesis of multi-gene phylogenetics and phylogenomics.</title>
        <authorList>
            <person name="Vandepol N."/>
            <person name="Liber J."/>
            <person name="Desiro A."/>
            <person name="Na H."/>
            <person name="Kennedy M."/>
            <person name="Barry K."/>
            <person name="Grigoriev I.V."/>
            <person name="Miller A.N."/>
            <person name="O'Donnell K."/>
            <person name="Stajich J.E."/>
            <person name="Bonito G."/>
        </authorList>
    </citation>
    <scope>NUCLEOTIDE SEQUENCE</scope>
    <source>
        <strain evidence="7">NVP60</strain>
    </source>
</reference>
<dbReference type="PROSITE" id="PS50157">
    <property type="entry name" value="ZINC_FINGER_C2H2_2"/>
    <property type="match status" value="2"/>
</dbReference>
<dbReference type="SUPFAM" id="SSF57667">
    <property type="entry name" value="beta-beta-alpha zinc fingers"/>
    <property type="match status" value="1"/>
</dbReference>
<dbReference type="InterPro" id="IPR013087">
    <property type="entry name" value="Znf_C2H2_type"/>
</dbReference>
<comment type="caution">
    <text evidence="7">The sequence shown here is derived from an EMBL/GenBank/DDBJ whole genome shotgun (WGS) entry which is preliminary data.</text>
</comment>
<sequence>MPAVPIKYQDPMDHPYQDNGSSHEHYSSSSSSSSKQTSPAPSNRSDSNRDSPALKGSKGKLFQCSGFGDCRMVFTRSEHLARHARKHTGEKPFQCVVDGCKRMFSRFDNMVQHTQTHTKGARRESSAGIASKIAVESRRKSDAGLLEPTLAAAAAAAAVASADGGSSTSRLATKTPKTKRSSISSASGSEAQAAARKNRTHSMPLLNLNLFASNDDHDITAANKEDVSSTPPSPLSGAFTSGSIKTQSKDSGKGRKKAKVATASQRKGSVGSSSSSSTSMSWYASKLHHKSSADHGLGHFGRRGSLDAHLPPLSRYPFDYTMDPSDYRRPRHPLSPERSSHSEDDEDSDDLGSSRSQRSRRNQPSWGGMVDSMDNITLPPLRSSEGFSSRSTRLPSITSGYRTHSGSFSRRHDREPYAPKSRRLSLADLEAPIYKTKKVVDHSIQVHHAKFEGVDVSEDEIHALEAFGELWAQGRDMGMDEAVPSSSPTATSSSALRSVIKSEFSQPAPGLDHGRRSPRATDDQKDFSLFSTAMDLD</sequence>
<feature type="compositionally biased region" description="Low complexity" evidence="5">
    <location>
        <begin position="484"/>
        <end position="495"/>
    </location>
</feature>
<dbReference type="PANTHER" id="PTHR23235:SF127">
    <property type="entry name" value="TRANSCRIPTION FACTOR, PUTATIVE (AFU_ORTHOLOGUE AFUA_3G09820)-RELATED"/>
    <property type="match status" value="1"/>
</dbReference>
<dbReference type="AlphaFoldDB" id="A0A9P6RLB5"/>
<evidence type="ECO:0000256" key="5">
    <source>
        <dbReference type="SAM" id="MobiDB-lite"/>
    </source>
</evidence>
<proteinExistence type="predicted"/>
<keyword evidence="8" id="KW-1185">Reference proteome</keyword>
<feature type="compositionally biased region" description="Low complexity" evidence="5">
    <location>
        <begin position="181"/>
        <end position="195"/>
    </location>
</feature>
<dbReference type="Proteomes" id="UP000823405">
    <property type="component" value="Unassembled WGS sequence"/>
</dbReference>
<feature type="compositionally biased region" description="Basic and acidic residues" evidence="5">
    <location>
        <begin position="512"/>
        <end position="526"/>
    </location>
</feature>
<feature type="region of interest" description="Disordered" evidence="5">
    <location>
        <begin position="321"/>
        <end position="423"/>
    </location>
</feature>
<evidence type="ECO:0000256" key="1">
    <source>
        <dbReference type="ARBA" id="ARBA00022723"/>
    </source>
</evidence>
<feature type="compositionally biased region" description="Basic and acidic residues" evidence="5">
    <location>
        <begin position="10"/>
        <end position="26"/>
    </location>
</feature>
<accession>A0A9P6RLB5</accession>
<gene>
    <name evidence="7" type="ORF">BGZ97_001405</name>
</gene>